<protein>
    <submittedName>
        <fullName evidence="3">Uncharacterized protein</fullName>
    </submittedName>
</protein>
<keyword evidence="4" id="KW-1185">Reference proteome</keyword>
<dbReference type="VEuPathDB" id="FungiDB:SDRG_05489"/>
<dbReference type="OrthoDB" id="73766at2759"/>
<keyword evidence="2" id="KW-0812">Transmembrane</keyword>
<feature type="transmembrane region" description="Helical" evidence="2">
    <location>
        <begin position="718"/>
        <end position="738"/>
    </location>
</feature>
<gene>
    <name evidence="3" type="ORF">SDRG_05489</name>
</gene>
<proteinExistence type="predicted"/>
<feature type="region of interest" description="Disordered" evidence="1">
    <location>
        <begin position="1186"/>
        <end position="1212"/>
    </location>
</feature>
<feature type="transmembrane region" description="Helical" evidence="2">
    <location>
        <begin position="1092"/>
        <end position="1113"/>
    </location>
</feature>
<keyword evidence="2" id="KW-1133">Transmembrane helix</keyword>
<evidence type="ECO:0000313" key="3">
    <source>
        <dbReference type="EMBL" id="EQC37265.1"/>
    </source>
</evidence>
<feature type="transmembrane region" description="Helical" evidence="2">
    <location>
        <begin position="841"/>
        <end position="861"/>
    </location>
</feature>
<name>T0QTC4_SAPDV</name>
<dbReference type="RefSeq" id="XP_008609427.1">
    <property type="nucleotide sequence ID" value="XM_008611205.1"/>
</dbReference>
<dbReference type="GeneID" id="19946216"/>
<evidence type="ECO:0000256" key="1">
    <source>
        <dbReference type="SAM" id="MobiDB-lite"/>
    </source>
</evidence>
<evidence type="ECO:0000313" key="4">
    <source>
        <dbReference type="Proteomes" id="UP000030762"/>
    </source>
</evidence>
<feature type="compositionally biased region" description="Low complexity" evidence="1">
    <location>
        <begin position="1186"/>
        <end position="1199"/>
    </location>
</feature>
<dbReference type="OMA" id="ASWINTQ"/>
<feature type="transmembrane region" description="Helical" evidence="2">
    <location>
        <begin position="544"/>
        <end position="569"/>
    </location>
</feature>
<reference evidence="3 4" key="1">
    <citation type="submission" date="2012-04" db="EMBL/GenBank/DDBJ databases">
        <title>The Genome Sequence of Saprolegnia declina VS20.</title>
        <authorList>
            <consortium name="The Broad Institute Genome Sequencing Platform"/>
            <person name="Russ C."/>
            <person name="Nusbaum C."/>
            <person name="Tyler B."/>
            <person name="van West P."/>
            <person name="Dieguez-Uribeondo J."/>
            <person name="de Bruijn I."/>
            <person name="Tripathy S."/>
            <person name="Jiang R."/>
            <person name="Young S.K."/>
            <person name="Zeng Q."/>
            <person name="Gargeya S."/>
            <person name="Fitzgerald M."/>
            <person name="Haas B."/>
            <person name="Abouelleil A."/>
            <person name="Alvarado L."/>
            <person name="Arachchi H.M."/>
            <person name="Berlin A."/>
            <person name="Chapman S.B."/>
            <person name="Goldberg J."/>
            <person name="Griggs A."/>
            <person name="Gujja S."/>
            <person name="Hansen M."/>
            <person name="Howarth C."/>
            <person name="Imamovic A."/>
            <person name="Larimer J."/>
            <person name="McCowen C."/>
            <person name="Montmayeur A."/>
            <person name="Murphy C."/>
            <person name="Neiman D."/>
            <person name="Pearson M."/>
            <person name="Priest M."/>
            <person name="Roberts A."/>
            <person name="Saif S."/>
            <person name="Shea T."/>
            <person name="Sisk P."/>
            <person name="Sykes S."/>
            <person name="Wortman J."/>
            <person name="Nusbaum C."/>
            <person name="Birren B."/>
        </authorList>
    </citation>
    <scope>NUCLEOTIDE SEQUENCE [LARGE SCALE GENOMIC DNA]</scope>
    <source>
        <strain evidence="3 4">VS20</strain>
    </source>
</reference>
<dbReference type="InParanoid" id="T0QTC4"/>
<keyword evidence="2" id="KW-0472">Membrane</keyword>
<evidence type="ECO:0000256" key="2">
    <source>
        <dbReference type="SAM" id="Phobius"/>
    </source>
</evidence>
<dbReference type="EMBL" id="JH767145">
    <property type="protein sequence ID" value="EQC37265.1"/>
    <property type="molecule type" value="Genomic_DNA"/>
</dbReference>
<dbReference type="AlphaFoldDB" id="T0QTC4"/>
<feature type="transmembrane region" description="Helical" evidence="2">
    <location>
        <begin position="632"/>
        <end position="656"/>
    </location>
</feature>
<accession>T0QTC4</accession>
<organism evidence="3 4">
    <name type="scientific">Saprolegnia diclina (strain VS20)</name>
    <dbReference type="NCBI Taxonomy" id="1156394"/>
    <lineage>
        <taxon>Eukaryota</taxon>
        <taxon>Sar</taxon>
        <taxon>Stramenopiles</taxon>
        <taxon>Oomycota</taxon>
        <taxon>Saprolegniomycetes</taxon>
        <taxon>Saprolegniales</taxon>
        <taxon>Saprolegniaceae</taxon>
        <taxon>Saprolegnia</taxon>
    </lineage>
</organism>
<dbReference type="eggNOG" id="ENOG502SD6V">
    <property type="taxonomic scope" value="Eukaryota"/>
</dbReference>
<dbReference type="Proteomes" id="UP000030762">
    <property type="component" value="Unassembled WGS sequence"/>
</dbReference>
<feature type="transmembrane region" description="Helical" evidence="2">
    <location>
        <begin position="668"/>
        <end position="686"/>
    </location>
</feature>
<sequence length="1212" mass="132955">MGCSLLYVQVLTESFANDLWWPRYNATGYEAFLVDVANDALQTRPNGSLDLLQLTIDKRYSAAASSTTFLATYARRLALVELTTLEYAVTNLRALGAFWAPYMNVQHCWVDFNRTFELAHTTRRQRRCSRNYLRNAAVHVEATLRNVVWDEFIATWGGPGGMFTLAIQLALEETPAGRRWLQTTAAARASTSISAEVAYWSAHNFTRFQLNWQNNVQTGLSESFSITNALGMDHVFSIKALHHQPGPQTSVNLYWGPNNDWDVAKLYNMSLVRHSDNWIGPTDWEELDQLLNATGGLSEPLATFHNRVGPYVSIDLYLVGVPPSVMAVYYAFQALLANATVPTASVLVTPTPPAWKTTPLAYMGGNPACLSLPRFTPYVQHPFSYTDDCSGNAPFTINMTTYGMLFARLWDLANASAICAVTADAPVCAKILLESIIVAPNITLPPHVLTAASIDMVHTNASLMQFAIDSSGTWRLLREPMIAPASAAWTFFGWLLVHDWILGRREVVSFEGDVSSIVLVSDMYEPLVYPTSGGDRYMEGATHYVAYLITSSISSRVLLAVVVVCVRFLSKGAVDGSSLVFFNRVVGSVWSGRPLMFLQGMTALVMLSTAQLSLVQNSVDGATQLQYAPRPLWITAIIAGEATWVCYVLQELLLVAVGGAVTRAASPYGTAFVWATFLVIDGMYPVTAVGSLNRTCISYDMDYQLDCHSGNLRIGDTYRVILLLSIAVGVTLVSIVLARHWRQTPRVAPVPFALIPQLHLHLCGISQALLTLRLGETSHDDIAYFMSGILTWTLREQRYLFDIKTWIFVDLGRKSSAPEPWAGPALASPAPQAASNVQRSVVSLAALAYLGATIAASISYIQVSAVNLANDFCWSHFNSSGTHVFLASWINTQLVLNRTHQGPFLLTLPSINLFSPFNASTATVPAVLNYAAKLQHGVFATRLEAIVAALFLARLRPSRDQFVLAASLAQLSRATNVTQICAIDDYNLDACTAAATVAAARDVVGNVSFALFAQRDDVAPVVLTTLPLFNAPEFELYAWLFLSDWVFGNREVVAFQGDYSAITVLLESESPLQQPPNAWQVLSNVALYTRAGVLYITCVLLGVAVIVTCYILTSRGAFEWLNMLELSRVGGIVWVGRPLLLLRATTALSVLSTATLQLLYENESISAFQTEQNPWYTTILAASEVTPTRRTTRPSTASPCGRPSPFSRSLRP</sequence>